<evidence type="ECO:0000259" key="2">
    <source>
        <dbReference type="Pfam" id="PF08281"/>
    </source>
</evidence>
<protein>
    <submittedName>
        <fullName evidence="4">Uncharacterized protein</fullName>
    </submittedName>
</protein>
<dbReference type="InterPro" id="IPR013324">
    <property type="entry name" value="RNA_pol_sigma_r3/r4-like"/>
</dbReference>
<dbReference type="Gene3D" id="1.25.40.10">
    <property type="entry name" value="Tetratricopeptide repeat domain"/>
    <property type="match status" value="1"/>
</dbReference>
<dbReference type="SUPFAM" id="SSF88946">
    <property type="entry name" value="Sigma2 domain of RNA polymerase sigma factors"/>
    <property type="match status" value="1"/>
</dbReference>
<dbReference type="Pfam" id="PF20239">
    <property type="entry name" value="DUF6596"/>
    <property type="match status" value="1"/>
</dbReference>
<dbReference type="InterPro" id="IPR014284">
    <property type="entry name" value="RNA_pol_sigma-70_dom"/>
</dbReference>
<feature type="domain" description="RNA polymerase sigma factor 70 region 4 type 2" evidence="2">
    <location>
        <begin position="108"/>
        <end position="159"/>
    </location>
</feature>
<feature type="domain" description="DUF6596" evidence="3">
    <location>
        <begin position="176"/>
        <end position="276"/>
    </location>
</feature>
<dbReference type="Pfam" id="PF08281">
    <property type="entry name" value="Sigma70_r4_2"/>
    <property type="match status" value="1"/>
</dbReference>
<evidence type="ECO:0000259" key="3">
    <source>
        <dbReference type="Pfam" id="PF20239"/>
    </source>
</evidence>
<dbReference type="Pfam" id="PF13181">
    <property type="entry name" value="TPR_8"/>
    <property type="match status" value="1"/>
</dbReference>
<dbReference type="GO" id="GO:0016987">
    <property type="term" value="F:sigma factor activity"/>
    <property type="evidence" value="ECO:0007669"/>
    <property type="project" value="InterPro"/>
</dbReference>
<dbReference type="SUPFAM" id="SSF88659">
    <property type="entry name" value="Sigma3 and sigma4 domains of RNA polymerase sigma factors"/>
    <property type="match status" value="1"/>
</dbReference>
<evidence type="ECO:0000259" key="1">
    <source>
        <dbReference type="Pfam" id="PF04542"/>
    </source>
</evidence>
<dbReference type="InterPro" id="IPR013249">
    <property type="entry name" value="RNA_pol_sigma70_r4_t2"/>
</dbReference>
<accession>A0A2A4YXH6</accession>
<evidence type="ECO:0000313" key="4">
    <source>
        <dbReference type="EMBL" id="PCI99370.1"/>
    </source>
</evidence>
<proteinExistence type="predicted"/>
<dbReference type="Pfam" id="PF04542">
    <property type="entry name" value="Sigma70_r2"/>
    <property type="match status" value="1"/>
</dbReference>
<dbReference type="InterPro" id="IPR007627">
    <property type="entry name" value="RNA_pol_sigma70_r2"/>
</dbReference>
<dbReference type="GO" id="GO:0003677">
    <property type="term" value="F:DNA binding"/>
    <property type="evidence" value="ECO:0007669"/>
    <property type="project" value="InterPro"/>
</dbReference>
<dbReference type="GO" id="GO:0006352">
    <property type="term" value="P:DNA-templated transcription initiation"/>
    <property type="evidence" value="ECO:0007669"/>
    <property type="project" value="InterPro"/>
</dbReference>
<reference key="1">
    <citation type="submission" date="2017-08" db="EMBL/GenBank/DDBJ databases">
        <title>A dynamic microbial community with high functional redundancy inhabits the cold, oxic subseafloor aquifer.</title>
        <authorList>
            <person name="Tully B.J."/>
            <person name="Wheat C.G."/>
            <person name="Glazer B.T."/>
            <person name="Huber J.A."/>
        </authorList>
    </citation>
    <scope>NUCLEOTIDE SEQUENCE [LARGE SCALE GENOMIC DNA]</scope>
</reference>
<name>A0A2A4YXH6_9PROT</name>
<dbReference type="InterPro" id="IPR013325">
    <property type="entry name" value="RNA_pol_sigma_r2"/>
</dbReference>
<dbReference type="AlphaFoldDB" id="A0A2A4YXH6"/>
<dbReference type="NCBIfam" id="TIGR02937">
    <property type="entry name" value="sigma70-ECF"/>
    <property type="match status" value="1"/>
</dbReference>
<sequence>MAAQQSSTTIEQALIQARPLVIAALLRYFNDLDKAEDAFQEACIRALKNWPHKGLPKDPKAWLIFVGRNIGIDEIRKTSRLSSIEGQDFTDDEKPAEDYIYKDDLIRLLFLCCHPELSFEQQLALCLKIIVGMAVDEIAAAFLIKPTSMAQRITRAKAKVSTLSHQAPTLNERQMRLAHVRTAIYLLFNEGYAANDGQNHIRQLECREAIRLARLLLQMMPSDAETMAMLALCLLQNSRQSARLSKTGEIVLLEQQDRELWDRGQIAEATAILQKAIRQGHAGQMQIEASIAAMHAQAATYAQTDWPEIKALYIILADKFPSPVVSLNLAAATFQNGETDEALKTLAPLADTLNAYPYYHGLLAEIHIKTGQPKKAKTAFEAALKLANSPAAAIHIREKIDQIQNNF</sequence>
<dbReference type="EMBL" id="NVUS01000016">
    <property type="protein sequence ID" value="PCI99370.1"/>
    <property type="molecule type" value="Genomic_DNA"/>
</dbReference>
<dbReference type="SUPFAM" id="SSF48452">
    <property type="entry name" value="TPR-like"/>
    <property type="match status" value="1"/>
</dbReference>
<dbReference type="PANTHER" id="PTHR47756">
    <property type="entry name" value="BLL6612 PROTEIN-RELATED"/>
    <property type="match status" value="1"/>
</dbReference>
<dbReference type="InterPro" id="IPR046531">
    <property type="entry name" value="DUF6596"/>
</dbReference>
<dbReference type="Gene3D" id="1.10.1740.10">
    <property type="match status" value="1"/>
</dbReference>
<comment type="caution">
    <text evidence="4">The sequence shown here is derived from an EMBL/GenBank/DDBJ whole genome shotgun (WGS) entry which is preliminary data.</text>
</comment>
<organism evidence="4">
    <name type="scientific">OCS116 cluster bacterium</name>
    <dbReference type="NCBI Taxonomy" id="2030921"/>
    <lineage>
        <taxon>Bacteria</taxon>
        <taxon>Pseudomonadati</taxon>
        <taxon>Pseudomonadota</taxon>
        <taxon>Alphaproteobacteria</taxon>
        <taxon>OCS116 cluster</taxon>
    </lineage>
</organism>
<reference evidence="4" key="2">
    <citation type="journal article" date="2018" name="ISME J.">
        <title>A dynamic microbial community with high functional redundancy inhabits the cold, oxic subseafloor aquifer.</title>
        <authorList>
            <person name="Tully B.J."/>
            <person name="Wheat C.G."/>
            <person name="Glazer B.T."/>
            <person name="Huber J.A."/>
        </authorList>
    </citation>
    <scope>NUCLEOTIDE SEQUENCE</scope>
    <source>
        <strain evidence="4">NORP83</strain>
    </source>
</reference>
<dbReference type="PANTHER" id="PTHR47756:SF1">
    <property type="entry name" value="BLL0085 PROTEIN"/>
    <property type="match status" value="1"/>
</dbReference>
<dbReference type="InterPro" id="IPR019734">
    <property type="entry name" value="TPR_rpt"/>
</dbReference>
<dbReference type="InterPro" id="IPR011990">
    <property type="entry name" value="TPR-like_helical_dom_sf"/>
</dbReference>
<feature type="domain" description="RNA polymerase sigma-70 region 2" evidence="1">
    <location>
        <begin position="18"/>
        <end position="80"/>
    </location>
</feature>
<gene>
    <name evidence="4" type="ORF">COB13_12125</name>
</gene>